<dbReference type="InterPro" id="IPR058031">
    <property type="entry name" value="AAA_lid_NorR"/>
</dbReference>
<sequence length="591" mass="66533">MDLLDLKAFLDDVVDSFAAVLDLELTIINTDPMLRISGTGRFRGRADEEDNWERSYTLQVMQSGEPLAVRDTTSRPFSVTNEPIYYSILLYPIILGGGVEGVIVVASFTARQQKILLEKEESLLGYLEKTADLISAKLEQERLLHLVRTRNAQLSGVFEAVKGGMLLCSRDGEVLQINKRARRLLCVDQDRAVYGRCLEEIVAVVGQALRSQTVMEKELTFRQGGRRHHLTLTVRPVPDDAEDALCIVNPFSALQDTIIQHDTVSFPFDLVTRNPQMLALKEQIQTVSQNSSNILLLGESGTGKEVIARTIHASGPRRSRPFVTVNCAAIPETLLESELFGYEEGAFTGAKRGGRIGKFMLADTGTLFLDEIGDMPLYLQAKVLRVLTDRQIDRIGSSHLVSVDVHIIAATNKNLEQLIVRGEFREDLYYRLSVITLRIPPLRERREDIPLLIDYFIEKYNQKLDRNITGIEAGAQRFLQQYGWPGNVRELENCIEYMMNFEHSQTLSFENIPQRIQRGNRGAPGPSAPAAPGEEDRTLKEIVRDCELRVLTQMNARYNGCPTLKQIREICSRLGISVASYYRKMEGAGDR</sequence>
<dbReference type="InterPro" id="IPR003593">
    <property type="entry name" value="AAA+_ATPase"/>
</dbReference>
<accession>A0ABR7NMS7</accession>
<dbReference type="PROSITE" id="PS00675">
    <property type="entry name" value="SIGMA54_INTERACT_1"/>
    <property type="match status" value="1"/>
</dbReference>
<dbReference type="CDD" id="cd00009">
    <property type="entry name" value="AAA"/>
    <property type="match status" value="1"/>
</dbReference>
<keyword evidence="9" id="KW-1185">Reference proteome</keyword>
<dbReference type="SMART" id="SM00382">
    <property type="entry name" value="AAA"/>
    <property type="match status" value="1"/>
</dbReference>
<dbReference type="InterPro" id="IPR025662">
    <property type="entry name" value="Sigma_54_int_dom_ATP-bd_1"/>
</dbReference>
<evidence type="ECO:0000256" key="1">
    <source>
        <dbReference type="ARBA" id="ARBA00022741"/>
    </source>
</evidence>
<dbReference type="InterPro" id="IPR035965">
    <property type="entry name" value="PAS-like_dom_sf"/>
</dbReference>
<dbReference type="InterPro" id="IPR025944">
    <property type="entry name" value="Sigma_54_int_dom_CS"/>
</dbReference>
<dbReference type="SUPFAM" id="SSF55785">
    <property type="entry name" value="PYP-like sensor domain (PAS domain)"/>
    <property type="match status" value="1"/>
</dbReference>
<dbReference type="Gene3D" id="3.30.450.20">
    <property type="entry name" value="PAS domain"/>
    <property type="match status" value="1"/>
</dbReference>
<organism evidence="8 9">
    <name type="scientific">Yanshouia hominis</name>
    <dbReference type="NCBI Taxonomy" id="2763673"/>
    <lineage>
        <taxon>Bacteria</taxon>
        <taxon>Bacillati</taxon>
        <taxon>Bacillota</taxon>
        <taxon>Clostridia</taxon>
        <taxon>Eubacteriales</taxon>
        <taxon>Oscillospiraceae</taxon>
        <taxon>Yanshouia</taxon>
    </lineage>
</organism>
<dbReference type="Pfam" id="PF00158">
    <property type="entry name" value="Sigma54_activat"/>
    <property type="match status" value="1"/>
</dbReference>
<dbReference type="PROSITE" id="PS50045">
    <property type="entry name" value="SIGMA54_INTERACT_4"/>
    <property type="match status" value="1"/>
</dbReference>
<proteinExistence type="predicted"/>
<dbReference type="PROSITE" id="PS00676">
    <property type="entry name" value="SIGMA54_INTERACT_2"/>
    <property type="match status" value="1"/>
</dbReference>
<evidence type="ECO:0000256" key="2">
    <source>
        <dbReference type="ARBA" id="ARBA00022840"/>
    </source>
</evidence>
<name>A0ABR7NMS7_9FIRM</name>
<dbReference type="PANTHER" id="PTHR32071:SF57">
    <property type="entry name" value="C4-DICARBOXYLATE TRANSPORT TRANSCRIPTIONAL REGULATORY PROTEIN DCTD"/>
    <property type="match status" value="1"/>
</dbReference>
<evidence type="ECO:0000259" key="7">
    <source>
        <dbReference type="PROSITE" id="PS50045"/>
    </source>
</evidence>
<dbReference type="RefSeq" id="WP_262401043.1">
    <property type="nucleotide sequence ID" value="NZ_JACRTB010000041.1"/>
</dbReference>
<dbReference type="SUPFAM" id="SSF52540">
    <property type="entry name" value="P-loop containing nucleoside triphosphate hydrolases"/>
    <property type="match status" value="1"/>
</dbReference>
<keyword evidence="3" id="KW-0805">Transcription regulation</keyword>
<dbReference type="InterPro" id="IPR029016">
    <property type="entry name" value="GAF-like_dom_sf"/>
</dbReference>
<evidence type="ECO:0000313" key="9">
    <source>
        <dbReference type="Proteomes" id="UP000658131"/>
    </source>
</evidence>
<dbReference type="PANTHER" id="PTHR32071">
    <property type="entry name" value="TRANSCRIPTIONAL REGULATORY PROTEIN"/>
    <property type="match status" value="1"/>
</dbReference>
<evidence type="ECO:0000313" key="8">
    <source>
        <dbReference type="EMBL" id="MBC8577665.1"/>
    </source>
</evidence>
<feature type="domain" description="Sigma-54 factor interaction" evidence="7">
    <location>
        <begin position="270"/>
        <end position="500"/>
    </location>
</feature>
<evidence type="ECO:0000256" key="5">
    <source>
        <dbReference type="ARBA" id="ARBA00023163"/>
    </source>
</evidence>
<comment type="caution">
    <text evidence="8">The sequence shown here is derived from an EMBL/GenBank/DDBJ whole genome shotgun (WGS) entry which is preliminary data.</text>
</comment>
<gene>
    <name evidence="8" type="ORF">H8717_14810</name>
</gene>
<evidence type="ECO:0000256" key="3">
    <source>
        <dbReference type="ARBA" id="ARBA00023015"/>
    </source>
</evidence>
<reference evidence="8 9" key="1">
    <citation type="submission" date="2020-08" db="EMBL/GenBank/DDBJ databases">
        <title>Genome public.</title>
        <authorList>
            <person name="Liu C."/>
            <person name="Sun Q."/>
        </authorList>
    </citation>
    <scope>NUCLEOTIDE SEQUENCE [LARGE SCALE GENOMIC DNA]</scope>
    <source>
        <strain evidence="8 9">BX1</strain>
    </source>
</reference>
<dbReference type="Pfam" id="PF25601">
    <property type="entry name" value="AAA_lid_14"/>
    <property type="match status" value="1"/>
</dbReference>
<dbReference type="InterPro" id="IPR002078">
    <property type="entry name" value="Sigma_54_int"/>
</dbReference>
<dbReference type="Proteomes" id="UP000658131">
    <property type="component" value="Unassembled WGS sequence"/>
</dbReference>
<dbReference type="PROSITE" id="PS00688">
    <property type="entry name" value="SIGMA54_INTERACT_3"/>
    <property type="match status" value="1"/>
</dbReference>
<dbReference type="Gene3D" id="3.40.50.300">
    <property type="entry name" value="P-loop containing nucleotide triphosphate hydrolases"/>
    <property type="match status" value="1"/>
</dbReference>
<dbReference type="SUPFAM" id="SSF55781">
    <property type="entry name" value="GAF domain-like"/>
    <property type="match status" value="1"/>
</dbReference>
<keyword evidence="1" id="KW-0547">Nucleotide-binding</keyword>
<dbReference type="InterPro" id="IPR027417">
    <property type="entry name" value="P-loop_NTPase"/>
</dbReference>
<feature type="compositionally biased region" description="Low complexity" evidence="6">
    <location>
        <begin position="523"/>
        <end position="532"/>
    </location>
</feature>
<evidence type="ECO:0000256" key="4">
    <source>
        <dbReference type="ARBA" id="ARBA00023125"/>
    </source>
</evidence>
<feature type="region of interest" description="Disordered" evidence="6">
    <location>
        <begin position="516"/>
        <end position="536"/>
    </location>
</feature>
<keyword evidence="5" id="KW-0804">Transcription</keyword>
<dbReference type="EMBL" id="JACRTB010000041">
    <property type="protein sequence ID" value="MBC8577665.1"/>
    <property type="molecule type" value="Genomic_DNA"/>
</dbReference>
<keyword evidence="4" id="KW-0238">DNA-binding</keyword>
<protein>
    <submittedName>
        <fullName evidence="8">Sigma 54-interacting transcriptional regulator</fullName>
    </submittedName>
</protein>
<dbReference type="Gene3D" id="1.10.8.60">
    <property type="match status" value="1"/>
</dbReference>
<dbReference type="InterPro" id="IPR025943">
    <property type="entry name" value="Sigma_54_int_dom_ATP-bd_2"/>
</dbReference>
<evidence type="ECO:0000256" key="6">
    <source>
        <dbReference type="SAM" id="MobiDB-lite"/>
    </source>
</evidence>
<dbReference type="Gene3D" id="3.30.450.40">
    <property type="match status" value="1"/>
</dbReference>
<keyword evidence="2" id="KW-0067">ATP-binding</keyword>